<dbReference type="InterPro" id="IPR035699">
    <property type="entry name" value="AAA_6"/>
</dbReference>
<dbReference type="STRING" id="5722.A2DT37"/>
<keyword evidence="3" id="KW-0963">Cytoplasm</keyword>
<dbReference type="RefSeq" id="XP_001328667.1">
    <property type="nucleotide sequence ID" value="XM_001328632.1"/>
</dbReference>
<dbReference type="KEGG" id="tva:4774454"/>
<keyword evidence="4" id="KW-0493">Microtubule</keyword>
<dbReference type="SUPFAM" id="SSF52540">
    <property type="entry name" value="P-loop containing nucleoside triphosphate hydrolases"/>
    <property type="match status" value="2"/>
</dbReference>
<dbReference type="eggNOG" id="KOG3595">
    <property type="taxonomic scope" value="Eukaryota"/>
</dbReference>
<keyword evidence="15" id="KW-1185">Reference proteome</keyword>
<feature type="domain" description="Dynein heavy chain hydrolytic ATP-binding dynein motor region" evidence="13">
    <location>
        <begin position="1"/>
        <end position="254"/>
    </location>
</feature>
<dbReference type="FunFam" id="3.40.50.300:FF:002988">
    <property type="entry name" value="Dynein heavy chain family protein"/>
    <property type="match status" value="1"/>
</dbReference>
<dbReference type="Gene3D" id="3.40.50.300">
    <property type="entry name" value="P-loop containing nucleotide triphosphate hydrolases"/>
    <property type="match status" value="2"/>
</dbReference>
<organism evidence="14 15">
    <name type="scientific">Trichomonas vaginalis (strain ATCC PRA-98 / G3)</name>
    <dbReference type="NCBI Taxonomy" id="412133"/>
    <lineage>
        <taxon>Eukaryota</taxon>
        <taxon>Metamonada</taxon>
        <taxon>Parabasalia</taxon>
        <taxon>Trichomonadida</taxon>
        <taxon>Trichomonadidae</taxon>
        <taxon>Trichomonas</taxon>
    </lineage>
</organism>
<dbReference type="EMBL" id="DS113242">
    <property type="protein sequence ID" value="EAY16444.1"/>
    <property type="molecule type" value="Genomic_DNA"/>
</dbReference>
<dbReference type="InterPro" id="IPR043157">
    <property type="entry name" value="Dynein_AAA1S"/>
</dbReference>
<evidence type="ECO:0000256" key="6">
    <source>
        <dbReference type="ARBA" id="ARBA00022840"/>
    </source>
</evidence>
<evidence type="ECO:0000256" key="3">
    <source>
        <dbReference type="ARBA" id="ARBA00022490"/>
    </source>
</evidence>
<keyword evidence="8" id="KW-0175">Coiled coil</keyword>
<dbReference type="SMR" id="A2DT37"/>
<evidence type="ECO:0000313" key="14">
    <source>
        <dbReference type="EMBL" id="EAY16444.1"/>
    </source>
</evidence>
<evidence type="ECO:0000256" key="8">
    <source>
        <dbReference type="ARBA" id="ARBA00023054"/>
    </source>
</evidence>
<dbReference type="VEuPathDB" id="TrichDB:TVAG_004750"/>
<evidence type="ECO:0000256" key="10">
    <source>
        <dbReference type="ARBA" id="ARBA00023175"/>
    </source>
</evidence>
<dbReference type="GO" id="GO:0005874">
    <property type="term" value="C:microtubule"/>
    <property type="evidence" value="ECO:0007669"/>
    <property type="project" value="UniProtKB-KW"/>
</dbReference>
<dbReference type="Gene3D" id="1.10.8.710">
    <property type="match status" value="1"/>
</dbReference>
<dbReference type="GO" id="GO:0030286">
    <property type="term" value="C:dynein complex"/>
    <property type="evidence" value="ECO:0007669"/>
    <property type="project" value="UniProtKB-KW"/>
</dbReference>
<dbReference type="FunFam" id="1.10.8.710:FF:000001">
    <property type="entry name" value="Dynein axonemal heavy chain 2"/>
    <property type="match status" value="1"/>
</dbReference>
<accession>A2DT37</accession>
<name>A2DT37_TRIV3</name>
<sequence>MSQFFAGLSSSGSWSCFDEFNRINIEVLSVIAQQVRTIQNAIAENAQTFQLDKRSLKLNPNAAICITMNPGYAGRTELPDNLKALFRPCAMMVPDFIFISEILLFSGGFTTASSLAVKLVALFDLCRKQLSNSHHYDWGLRAMKAILSTAGKAKRNDLEANESLLLVRTIRDCTLPKLISDDIPLFNGILSDVFPNVEYNKPSNDDFLNSLKESIKQIQEQPLDITIAKATELYETTLVRHGIMLVGGAMGGKSTAWKSLSLALTDLSKTNNSLYKPIQVESLNPKAISIAELYGSFNPVTSEWADGVLSKIIREMSFSEQTVGKWIIVDGPVDSLWIESMNSLLDDNKVLCLPNNERIQLSPHVKMMFEVDNLDEASPATVSRCGMVYFDPSVLSWTALADSWRDSLLEKQATVANYVRELMNSWLPNCLQFITNDALKN</sequence>
<dbReference type="GO" id="GO:0007018">
    <property type="term" value="P:microtubule-based movement"/>
    <property type="evidence" value="ECO:0007669"/>
    <property type="project" value="InterPro"/>
</dbReference>
<dbReference type="Pfam" id="PF12774">
    <property type="entry name" value="AAA_6"/>
    <property type="match status" value="1"/>
</dbReference>
<dbReference type="GO" id="GO:0045505">
    <property type="term" value="F:dynein intermediate chain binding"/>
    <property type="evidence" value="ECO:0007669"/>
    <property type="project" value="InterPro"/>
</dbReference>
<dbReference type="InterPro" id="IPR026983">
    <property type="entry name" value="DHC"/>
</dbReference>
<evidence type="ECO:0000256" key="1">
    <source>
        <dbReference type="ARBA" id="ARBA00004138"/>
    </source>
</evidence>
<keyword evidence="7" id="KW-0243">Dynein</keyword>
<comment type="subcellular location">
    <subcellularLocation>
        <location evidence="1">Cell projection</location>
        <location evidence="1">Cilium</location>
    </subcellularLocation>
    <subcellularLocation>
        <location evidence="2">Cytoplasm</location>
        <location evidence="2">Cytoskeleton</location>
    </subcellularLocation>
</comment>
<keyword evidence="6" id="KW-0067">ATP-binding</keyword>
<dbReference type="VEuPathDB" id="TrichDB:TVAGG3_0455130"/>
<evidence type="ECO:0000256" key="9">
    <source>
        <dbReference type="ARBA" id="ARBA00023069"/>
    </source>
</evidence>
<evidence type="ECO:0000259" key="13">
    <source>
        <dbReference type="Pfam" id="PF12774"/>
    </source>
</evidence>
<keyword evidence="5" id="KW-0547">Nucleotide-binding</keyword>
<dbReference type="InParanoid" id="A2DT37"/>
<keyword evidence="11" id="KW-0206">Cytoskeleton</keyword>
<dbReference type="GO" id="GO:0005524">
    <property type="term" value="F:ATP binding"/>
    <property type="evidence" value="ECO:0007669"/>
    <property type="project" value="UniProtKB-KW"/>
</dbReference>
<dbReference type="OrthoDB" id="424310at2759"/>
<proteinExistence type="predicted"/>
<evidence type="ECO:0000256" key="12">
    <source>
        <dbReference type="ARBA" id="ARBA00023273"/>
    </source>
</evidence>
<evidence type="ECO:0000256" key="4">
    <source>
        <dbReference type="ARBA" id="ARBA00022701"/>
    </source>
</evidence>
<dbReference type="InterPro" id="IPR027417">
    <property type="entry name" value="P-loop_NTPase"/>
</dbReference>
<dbReference type="OMA" id="PICTSHT"/>
<reference evidence="14" key="1">
    <citation type="submission" date="2006-10" db="EMBL/GenBank/DDBJ databases">
        <authorList>
            <person name="Amadeo P."/>
            <person name="Zhao Q."/>
            <person name="Wortman J."/>
            <person name="Fraser-Liggett C."/>
            <person name="Carlton J."/>
        </authorList>
    </citation>
    <scope>NUCLEOTIDE SEQUENCE</scope>
    <source>
        <strain evidence="14">G3</strain>
    </source>
</reference>
<evidence type="ECO:0000256" key="2">
    <source>
        <dbReference type="ARBA" id="ARBA00004245"/>
    </source>
</evidence>
<dbReference type="GO" id="GO:0051959">
    <property type="term" value="F:dynein light intermediate chain binding"/>
    <property type="evidence" value="ECO:0007669"/>
    <property type="project" value="InterPro"/>
</dbReference>
<evidence type="ECO:0000313" key="15">
    <source>
        <dbReference type="Proteomes" id="UP000001542"/>
    </source>
</evidence>
<dbReference type="AlphaFoldDB" id="A2DT37"/>
<keyword evidence="10" id="KW-0505">Motor protein</keyword>
<keyword evidence="9" id="KW-0969">Cilium</keyword>
<gene>
    <name evidence="14" type="ORF">TVAG_004750</name>
</gene>
<dbReference type="Proteomes" id="UP000001542">
    <property type="component" value="Unassembled WGS sequence"/>
</dbReference>
<dbReference type="GO" id="GO:0005929">
    <property type="term" value="C:cilium"/>
    <property type="evidence" value="ECO:0007669"/>
    <property type="project" value="UniProtKB-SubCell"/>
</dbReference>
<evidence type="ECO:0000256" key="7">
    <source>
        <dbReference type="ARBA" id="ARBA00023017"/>
    </source>
</evidence>
<evidence type="ECO:0000256" key="5">
    <source>
        <dbReference type="ARBA" id="ARBA00022741"/>
    </source>
</evidence>
<keyword evidence="12" id="KW-0966">Cell projection</keyword>
<reference evidence="14" key="2">
    <citation type="journal article" date="2007" name="Science">
        <title>Draft genome sequence of the sexually transmitted pathogen Trichomonas vaginalis.</title>
        <authorList>
            <person name="Carlton J.M."/>
            <person name="Hirt R.P."/>
            <person name="Silva J.C."/>
            <person name="Delcher A.L."/>
            <person name="Schatz M."/>
            <person name="Zhao Q."/>
            <person name="Wortman J.R."/>
            <person name="Bidwell S.L."/>
            <person name="Alsmark U.C.M."/>
            <person name="Besteiro S."/>
            <person name="Sicheritz-Ponten T."/>
            <person name="Noel C.J."/>
            <person name="Dacks J.B."/>
            <person name="Foster P.G."/>
            <person name="Simillion C."/>
            <person name="Van de Peer Y."/>
            <person name="Miranda-Saavedra D."/>
            <person name="Barton G.J."/>
            <person name="Westrop G.D."/>
            <person name="Mueller S."/>
            <person name="Dessi D."/>
            <person name="Fiori P.L."/>
            <person name="Ren Q."/>
            <person name="Paulsen I."/>
            <person name="Zhang H."/>
            <person name="Bastida-Corcuera F.D."/>
            <person name="Simoes-Barbosa A."/>
            <person name="Brown M.T."/>
            <person name="Hayes R.D."/>
            <person name="Mukherjee M."/>
            <person name="Okumura C.Y."/>
            <person name="Schneider R."/>
            <person name="Smith A.J."/>
            <person name="Vanacova S."/>
            <person name="Villalvazo M."/>
            <person name="Haas B.J."/>
            <person name="Pertea M."/>
            <person name="Feldblyum T.V."/>
            <person name="Utterback T.R."/>
            <person name="Shu C.L."/>
            <person name="Osoegawa K."/>
            <person name="de Jong P.J."/>
            <person name="Hrdy I."/>
            <person name="Horvathova L."/>
            <person name="Zubacova Z."/>
            <person name="Dolezal P."/>
            <person name="Malik S.B."/>
            <person name="Logsdon J.M. Jr."/>
            <person name="Henze K."/>
            <person name="Gupta A."/>
            <person name="Wang C.C."/>
            <person name="Dunne R.L."/>
            <person name="Upcroft J.A."/>
            <person name="Upcroft P."/>
            <person name="White O."/>
            <person name="Salzberg S.L."/>
            <person name="Tang P."/>
            <person name="Chiu C.-H."/>
            <person name="Lee Y.-S."/>
            <person name="Embley T.M."/>
            <person name="Coombs G.H."/>
            <person name="Mottram J.C."/>
            <person name="Tachezy J."/>
            <person name="Fraser-Liggett C.M."/>
            <person name="Johnson P.J."/>
        </authorList>
    </citation>
    <scope>NUCLEOTIDE SEQUENCE [LARGE SCALE GENOMIC DNA]</scope>
    <source>
        <strain evidence="14">G3</strain>
    </source>
</reference>
<dbReference type="PANTHER" id="PTHR45703">
    <property type="entry name" value="DYNEIN HEAVY CHAIN"/>
    <property type="match status" value="1"/>
</dbReference>
<evidence type="ECO:0000256" key="11">
    <source>
        <dbReference type="ARBA" id="ARBA00023212"/>
    </source>
</evidence>
<protein>
    <submittedName>
        <fullName evidence="14">Dynein beta chain, ciliary-related protein</fullName>
    </submittedName>
</protein>